<evidence type="ECO:0000256" key="7">
    <source>
        <dbReference type="HAMAP-Rule" id="MF_02065"/>
    </source>
</evidence>
<accession>A0A1G9T994</accession>
<comment type="catalytic activity">
    <reaction evidence="7">
        <text>a peptidoglycan chain = a peptidoglycan chain with N-acetyl-1,6-anhydromuramyl-[peptide] at the reducing end + a peptidoglycan chain with N-acetylglucosamine at the non-reducing end.</text>
        <dbReference type="EC" id="4.2.2.29"/>
    </reaction>
</comment>
<sequence length="279" mass="30191">MLRLTRRGRLLLFAGVVGLIGAATAVVLTLLPQPKKKPTAPQARPKTLLIPEGWRSSQIYAAVDKALGVRAGTTRRTATAADSRLRLPADARGNPEGYLFPATYPVGPKSTPGSLLSFMVNTAGHRFGTSSLNDEARRHGMTLHQTVILASIVQAEADTAEDMARVARVVHNRIARNMPLQMDSTLNYALNRSTLDTTRQDTGLQSPYNTYVHRGLPPTPIGNPGEAAMKAAVRPAKGDWLYFVTVKPGDTRFTADYEEHNRHVAEFNKIRAGAGATSG</sequence>
<protein>
    <recommendedName>
        <fullName evidence="7">Endolytic murein transglycosylase</fullName>
        <ecNumber evidence="7">4.2.2.29</ecNumber>
    </recommendedName>
    <alternativeName>
        <fullName evidence="7">Peptidoglycan lytic transglycosylase</fullName>
    </alternativeName>
    <alternativeName>
        <fullName evidence="7">Peptidoglycan polymerization terminase</fullName>
    </alternativeName>
</protein>
<keyword evidence="2 7" id="KW-0812">Transmembrane</keyword>
<dbReference type="NCBIfam" id="TIGR00247">
    <property type="entry name" value="endolytic transglycosylase MltG"/>
    <property type="match status" value="1"/>
</dbReference>
<comment type="function">
    <text evidence="7">Functions as a peptidoglycan terminase that cleaves nascent peptidoglycan strands endolytically to terminate their elongation.</text>
</comment>
<dbReference type="STRING" id="1196353.SAMN05444921_108138"/>
<dbReference type="PANTHER" id="PTHR30518:SF2">
    <property type="entry name" value="ENDOLYTIC MUREIN TRANSGLYCOSYLASE"/>
    <property type="match status" value="1"/>
</dbReference>
<evidence type="ECO:0000313" key="8">
    <source>
        <dbReference type="EMBL" id="SDM44162.1"/>
    </source>
</evidence>
<dbReference type="AlphaFoldDB" id="A0A1G9T994"/>
<dbReference type="CDD" id="cd08010">
    <property type="entry name" value="MltG_like"/>
    <property type="match status" value="1"/>
</dbReference>
<evidence type="ECO:0000256" key="6">
    <source>
        <dbReference type="ARBA" id="ARBA00023316"/>
    </source>
</evidence>
<comment type="similarity">
    <text evidence="7">Belongs to the transglycosylase MltG family.</text>
</comment>
<organism evidence="8 9">
    <name type="scientific">Streptomyces wuyuanensis</name>
    <dbReference type="NCBI Taxonomy" id="1196353"/>
    <lineage>
        <taxon>Bacteria</taxon>
        <taxon>Bacillati</taxon>
        <taxon>Actinomycetota</taxon>
        <taxon>Actinomycetes</taxon>
        <taxon>Kitasatosporales</taxon>
        <taxon>Streptomycetaceae</taxon>
        <taxon>Streptomyces</taxon>
    </lineage>
</organism>
<proteinExistence type="inferred from homology"/>
<dbReference type="Gene3D" id="3.30.160.60">
    <property type="entry name" value="Classic Zinc Finger"/>
    <property type="match status" value="1"/>
</dbReference>
<evidence type="ECO:0000313" key="9">
    <source>
        <dbReference type="Proteomes" id="UP000199063"/>
    </source>
</evidence>
<dbReference type="GO" id="GO:0008932">
    <property type="term" value="F:lytic endotransglycosylase activity"/>
    <property type="evidence" value="ECO:0007669"/>
    <property type="project" value="UniProtKB-UniRule"/>
</dbReference>
<dbReference type="PANTHER" id="PTHR30518">
    <property type="entry name" value="ENDOLYTIC MUREIN TRANSGLYCOSYLASE"/>
    <property type="match status" value="1"/>
</dbReference>
<dbReference type="EC" id="4.2.2.29" evidence="7"/>
<feature type="site" description="Important for catalytic activity" evidence="7">
    <location>
        <position position="156"/>
    </location>
</feature>
<evidence type="ECO:0000256" key="2">
    <source>
        <dbReference type="ARBA" id="ARBA00022692"/>
    </source>
</evidence>
<evidence type="ECO:0000256" key="5">
    <source>
        <dbReference type="ARBA" id="ARBA00023239"/>
    </source>
</evidence>
<evidence type="ECO:0000256" key="3">
    <source>
        <dbReference type="ARBA" id="ARBA00022989"/>
    </source>
</evidence>
<dbReference type="EMBL" id="FNHI01000008">
    <property type="protein sequence ID" value="SDM44162.1"/>
    <property type="molecule type" value="Genomic_DNA"/>
</dbReference>
<name>A0A1G9T994_9ACTN</name>
<keyword evidence="1 7" id="KW-1003">Cell membrane</keyword>
<dbReference type="GO" id="GO:0071555">
    <property type="term" value="P:cell wall organization"/>
    <property type="evidence" value="ECO:0007669"/>
    <property type="project" value="UniProtKB-KW"/>
</dbReference>
<dbReference type="Pfam" id="PF02618">
    <property type="entry name" value="YceG"/>
    <property type="match status" value="1"/>
</dbReference>
<keyword evidence="3 7" id="KW-1133">Transmembrane helix</keyword>
<keyword evidence="4 7" id="KW-0472">Membrane</keyword>
<evidence type="ECO:0000256" key="1">
    <source>
        <dbReference type="ARBA" id="ARBA00022475"/>
    </source>
</evidence>
<dbReference type="GO" id="GO:0005886">
    <property type="term" value="C:plasma membrane"/>
    <property type="evidence" value="ECO:0007669"/>
    <property type="project" value="UniProtKB-UniRule"/>
</dbReference>
<reference evidence="9" key="1">
    <citation type="submission" date="2016-10" db="EMBL/GenBank/DDBJ databases">
        <authorList>
            <person name="Varghese N."/>
            <person name="Submissions S."/>
        </authorList>
    </citation>
    <scope>NUCLEOTIDE SEQUENCE [LARGE SCALE GENOMIC DNA]</scope>
    <source>
        <strain evidence="9">CGMCC 4.7042</strain>
    </source>
</reference>
<keyword evidence="6 7" id="KW-0961">Cell wall biogenesis/degradation</keyword>
<dbReference type="GO" id="GO:0009252">
    <property type="term" value="P:peptidoglycan biosynthetic process"/>
    <property type="evidence" value="ECO:0007669"/>
    <property type="project" value="UniProtKB-UniRule"/>
</dbReference>
<dbReference type="InterPro" id="IPR003770">
    <property type="entry name" value="MLTG-like"/>
</dbReference>
<keyword evidence="5 7" id="KW-0456">Lyase</keyword>
<gene>
    <name evidence="7" type="primary">mltG</name>
    <name evidence="8" type="ORF">SAMN05444921_108138</name>
</gene>
<evidence type="ECO:0000256" key="4">
    <source>
        <dbReference type="ARBA" id="ARBA00023136"/>
    </source>
</evidence>
<keyword evidence="9" id="KW-1185">Reference proteome</keyword>
<dbReference type="Proteomes" id="UP000199063">
    <property type="component" value="Unassembled WGS sequence"/>
</dbReference>
<dbReference type="HAMAP" id="MF_02065">
    <property type="entry name" value="MltG"/>
    <property type="match status" value="1"/>
</dbReference>